<keyword evidence="2" id="KW-1185">Reference proteome</keyword>
<accession>A0ACC1AMG7</accession>
<comment type="caution">
    <text evidence="1">The sequence shown here is derived from an EMBL/GenBank/DDBJ whole genome shotgun (WGS) entry which is preliminary data.</text>
</comment>
<evidence type="ECO:0000313" key="2">
    <source>
        <dbReference type="Proteomes" id="UP001164250"/>
    </source>
</evidence>
<name>A0ACC1AMG7_9ROSI</name>
<gene>
    <name evidence="1" type="ORF">Patl1_32582</name>
</gene>
<dbReference type="EMBL" id="CM047905">
    <property type="protein sequence ID" value="KAJ0087833.1"/>
    <property type="molecule type" value="Genomic_DNA"/>
</dbReference>
<reference evidence="2" key="1">
    <citation type="journal article" date="2023" name="G3 (Bethesda)">
        <title>Genome assembly and association tests identify interacting loci associated with vigor, precocity, and sex in interspecific pistachio rootstocks.</title>
        <authorList>
            <person name="Palmer W."/>
            <person name="Jacygrad E."/>
            <person name="Sagayaradj S."/>
            <person name="Cavanaugh K."/>
            <person name="Han R."/>
            <person name="Bertier L."/>
            <person name="Beede B."/>
            <person name="Kafkas S."/>
            <person name="Golino D."/>
            <person name="Preece J."/>
            <person name="Michelmore R."/>
        </authorList>
    </citation>
    <scope>NUCLEOTIDE SEQUENCE [LARGE SCALE GENOMIC DNA]</scope>
</reference>
<proteinExistence type="predicted"/>
<sequence>MAARMSKNKQGGFNLLTWFLHSPTTRSLKTLAYEEVRSSTDKHYTSTAFILHGLLGSGRNWRSFSRNLAATLSTTSPSSEWRMVLVDLRNHGQSADIEGLAPPHNMANAANDLASLVKAKGWVWPDVVIGHSLGGKVALHFTQSCARGEYGQSTALPKQEFAVVKEQLWVLDSVPGEVKSENSDGEVEKVLQTLQSLPSQVPSRKWLVNHMINLGFSKSLSEWIGSNLKKSGEHETWAFNLEGAVQMFNSYRETSYWPLLEHPPQGIEIDIVRAEKSDRWEPDMIQRLEGLASRVRDGPEGKVSMHVLPNSGHWVHVDNPKGLLEILASNLVSI</sequence>
<protein>
    <submittedName>
        <fullName evidence="1">Uncharacterized protein</fullName>
    </submittedName>
</protein>
<organism evidence="1 2">
    <name type="scientific">Pistacia atlantica</name>
    <dbReference type="NCBI Taxonomy" id="434234"/>
    <lineage>
        <taxon>Eukaryota</taxon>
        <taxon>Viridiplantae</taxon>
        <taxon>Streptophyta</taxon>
        <taxon>Embryophyta</taxon>
        <taxon>Tracheophyta</taxon>
        <taxon>Spermatophyta</taxon>
        <taxon>Magnoliopsida</taxon>
        <taxon>eudicotyledons</taxon>
        <taxon>Gunneridae</taxon>
        <taxon>Pentapetalae</taxon>
        <taxon>rosids</taxon>
        <taxon>malvids</taxon>
        <taxon>Sapindales</taxon>
        <taxon>Anacardiaceae</taxon>
        <taxon>Pistacia</taxon>
    </lineage>
</organism>
<evidence type="ECO:0000313" key="1">
    <source>
        <dbReference type="EMBL" id="KAJ0087833.1"/>
    </source>
</evidence>
<dbReference type="Proteomes" id="UP001164250">
    <property type="component" value="Chromosome 9"/>
</dbReference>